<evidence type="ECO:0000313" key="1">
    <source>
        <dbReference type="EMBL" id="MDQ7248190.1"/>
    </source>
</evidence>
<evidence type="ECO:0000313" key="2">
    <source>
        <dbReference type="Proteomes" id="UP001230156"/>
    </source>
</evidence>
<dbReference type="RefSeq" id="WP_379955637.1">
    <property type="nucleotide sequence ID" value="NZ_JAUYVI010000003.1"/>
</dbReference>
<organism evidence="1 2">
    <name type="scientific">Dongia sedimenti</name>
    <dbReference type="NCBI Taxonomy" id="3064282"/>
    <lineage>
        <taxon>Bacteria</taxon>
        <taxon>Pseudomonadati</taxon>
        <taxon>Pseudomonadota</taxon>
        <taxon>Alphaproteobacteria</taxon>
        <taxon>Rhodospirillales</taxon>
        <taxon>Dongiaceae</taxon>
        <taxon>Dongia</taxon>
    </lineage>
</organism>
<dbReference type="EMBL" id="JAUYVI010000003">
    <property type="protein sequence ID" value="MDQ7248190.1"/>
    <property type="molecule type" value="Genomic_DNA"/>
</dbReference>
<dbReference type="Proteomes" id="UP001230156">
    <property type="component" value="Unassembled WGS sequence"/>
</dbReference>
<protein>
    <submittedName>
        <fullName evidence="1">Uncharacterized protein</fullName>
    </submittedName>
</protein>
<comment type="caution">
    <text evidence="1">The sequence shown here is derived from an EMBL/GenBank/DDBJ whole genome shotgun (WGS) entry which is preliminary data.</text>
</comment>
<name>A0ABU0YM17_9PROT</name>
<accession>A0ABU0YM17</accession>
<sequence>MSDDLRLWTTDEQGQKVLRGLTVEETEWYQEYSEKELAQRLGVSKPWANAEAFEKDKARWRELNRAHELARAEVIHADDNKRIAEEEAKPGFKRAKRRY</sequence>
<keyword evidence="2" id="KW-1185">Reference proteome</keyword>
<proteinExistence type="predicted"/>
<gene>
    <name evidence="1" type="ORF">Q8A70_10965</name>
</gene>
<reference evidence="2" key="1">
    <citation type="submission" date="2023-08" db="EMBL/GenBank/DDBJ databases">
        <title>Rhodospirillaceae gen. nov., a novel taxon isolated from the Yangtze River Yuezi River estuary sludge.</title>
        <authorList>
            <person name="Ruan L."/>
        </authorList>
    </citation>
    <scope>NUCLEOTIDE SEQUENCE [LARGE SCALE GENOMIC DNA]</scope>
    <source>
        <strain evidence="2">R-7</strain>
    </source>
</reference>